<protein>
    <submittedName>
        <fullName evidence="1">DUF1795 domain-containing protein</fullName>
    </submittedName>
</protein>
<dbReference type="SUPFAM" id="SSF55724">
    <property type="entry name" value="Mog1p/PsbP-like"/>
    <property type="match status" value="1"/>
</dbReference>
<sequence>MNYTLQEGTFSLFPAAWQDTTLNILRDDASGLSLVVSRGPIPDGSNAEKEFHRQWDTLRAQMGDITQSDFIPVNVGPARTLPAVEVESAFERRGQRLWQKQLAVQAPGKPVLLLFTFSALRPFNDDDAVRWENFKSSLALNDHQDD</sequence>
<reference evidence="1 2" key="1">
    <citation type="submission" date="2020-03" db="EMBL/GenBank/DDBJ databases">
        <authorList>
            <person name="Bakhshi Ganjeh M."/>
        </authorList>
    </citation>
    <scope>NUCLEOTIDE SEQUENCE [LARGE SCALE GENOMIC DNA]</scope>
    <source>
        <strain evidence="2">Iran 50</strain>
    </source>
</reference>
<evidence type="ECO:0000313" key="2">
    <source>
        <dbReference type="Proteomes" id="UP000671960"/>
    </source>
</evidence>
<dbReference type="Proteomes" id="UP000671960">
    <property type="component" value="Chromosome"/>
</dbReference>
<keyword evidence="2" id="KW-1185">Reference proteome</keyword>
<dbReference type="Gene3D" id="3.40.1000.10">
    <property type="entry name" value="Mog1/PsbP, alpha/beta/alpha sandwich"/>
    <property type="match status" value="1"/>
</dbReference>
<accession>A0ABX7UQA4</accession>
<dbReference type="InterPro" id="IPR016123">
    <property type="entry name" value="Mog1/PsbP_a/b/a-sand"/>
</dbReference>
<dbReference type="RefSeq" id="WP_208230521.1">
    <property type="nucleotide sequence ID" value="NZ_CP050854.1"/>
</dbReference>
<gene>
    <name evidence="1" type="ORF">HC231_08105</name>
</gene>
<name>A0ABX7UQA4_9GAMM</name>
<dbReference type="Pfam" id="PF08786">
    <property type="entry name" value="DcrB"/>
    <property type="match status" value="1"/>
</dbReference>
<dbReference type="EMBL" id="CP050854">
    <property type="protein sequence ID" value="QTF07898.1"/>
    <property type="molecule type" value="Genomic_DNA"/>
</dbReference>
<proteinExistence type="predicted"/>
<evidence type="ECO:0000313" key="1">
    <source>
        <dbReference type="EMBL" id="QTF07898.1"/>
    </source>
</evidence>
<organism evidence="1 2">
    <name type="scientific">Brenneria izadpanahii</name>
    <dbReference type="NCBI Taxonomy" id="2722756"/>
    <lineage>
        <taxon>Bacteria</taxon>
        <taxon>Pseudomonadati</taxon>
        <taxon>Pseudomonadota</taxon>
        <taxon>Gammaproteobacteria</taxon>
        <taxon>Enterobacterales</taxon>
        <taxon>Pectobacteriaceae</taxon>
        <taxon>Brenneria</taxon>
    </lineage>
</organism>
<dbReference type="InterPro" id="IPR014894">
    <property type="entry name" value="DcrB/EagT6"/>
</dbReference>